<dbReference type="PANTHER" id="PTHR43132">
    <property type="entry name" value="ARSENICAL RESISTANCE OPERON REPRESSOR ARSR-RELATED"/>
    <property type="match status" value="1"/>
</dbReference>
<dbReference type="GO" id="GO:0003700">
    <property type="term" value="F:DNA-binding transcription factor activity"/>
    <property type="evidence" value="ECO:0007669"/>
    <property type="project" value="InterPro"/>
</dbReference>
<dbReference type="Pfam" id="PF01022">
    <property type="entry name" value="HTH_5"/>
    <property type="match status" value="1"/>
</dbReference>
<protein>
    <submittedName>
        <fullName evidence="5">Winged helix-turn-helix transcriptional regulator</fullName>
    </submittedName>
</protein>
<evidence type="ECO:0000256" key="2">
    <source>
        <dbReference type="ARBA" id="ARBA00023125"/>
    </source>
</evidence>
<keyword evidence="1" id="KW-0805">Transcription regulation</keyword>
<keyword evidence="6" id="KW-1185">Reference proteome</keyword>
<sequence length="96" mass="11209">MNPEITKQTVQMFKLLGDQTRFKILYLLETKEWHVNAIAEALEMEQSAVSHQLRKLKEAKLVKSRRVGKNMLYSQEDSHVYDILHLAVEHAAHTHN</sequence>
<evidence type="ECO:0000256" key="1">
    <source>
        <dbReference type="ARBA" id="ARBA00023015"/>
    </source>
</evidence>
<dbReference type="InterPro" id="IPR051011">
    <property type="entry name" value="Metal_resp_trans_reg"/>
</dbReference>
<dbReference type="CDD" id="cd00090">
    <property type="entry name" value="HTH_ARSR"/>
    <property type="match status" value="1"/>
</dbReference>
<dbReference type="InterPro" id="IPR001845">
    <property type="entry name" value="HTH_ArsR_DNA-bd_dom"/>
</dbReference>
<dbReference type="SUPFAM" id="SSF46785">
    <property type="entry name" value="Winged helix' DNA-binding domain"/>
    <property type="match status" value="1"/>
</dbReference>
<dbReference type="RefSeq" id="WP_166063714.1">
    <property type="nucleotide sequence ID" value="NZ_CP049889.1"/>
</dbReference>
<dbReference type="GO" id="GO:0003677">
    <property type="term" value="F:DNA binding"/>
    <property type="evidence" value="ECO:0007669"/>
    <property type="project" value="UniProtKB-KW"/>
</dbReference>
<dbReference type="InterPro" id="IPR011991">
    <property type="entry name" value="ArsR-like_HTH"/>
</dbReference>
<proteinExistence type="predicted"/>
<organism evidence="5 6">
    <name type="scientific">Jeotgalibaca porci</name>
    <dbReference type="NCBI Taxonomy" id="1868793"/>
    <lineage>
        <taxon>Bacteria</taxon>
        <taxon>Bacillati</taxon>
        <taxon>Bacillota</taxon>
        <taxon>Bacilli</taxon>
        <taxon>Lactobacillales</taxon>
        <taxon>Carnobacteriaceae</taxon>
        <taxon>Jeotgalibaca</taxon>
    </lineage>
</organism>
<dbReference type="GeneID" id="94552598"/>
<dbReference type="InterPro" id="IPR036390">
    <property type="entry name" value="WH_DNA-bd_sf"/>
</dbReference>
<keyword evidence="2" id="KW-0238">DNA-binding</keyword>
<dbReference type="PRINTS" id="PR00778">
    <property type="entry name" value="HTHARSR"/>
</dbReference>
<evidence type="ECO:0000259" key="4">
    <source>
        <dbReference type="PROSITE" id="PS50987"/>
    </source>
</evidence>
<dbReference type="PANTHER" id="PTHR43132:SF6">
    <property type="entry name" value="HTH-TYPE TRANSCRIPTIONAL REPRESSOR CZRA"/>
    <property type="match status" value="1"/>
</dbReference>
<dbReference type="AlphaFoldDB" id="A0A6G7WKB7"/>
<dbReference type="KEGG" id="jpo:G7058_04855"/>
<name>A0A6G7WKB7_9LACT</name>
<keyword evidence="3" id="KW-0804">Transcription</keyword>
<evidence type="ECO:0000313" key="5">
    <source>
        <dbReference type="EMBL" id="QIK52679.1"/>
    </source>
</evidence>
<evidence type="ECO:0000256" key="3">
    <source>
        <dbReference type="ARBA" id="ARBA00023163"/>
    </source>
</evidence>
<dbReference type="EMBL" id="CP049889">
    <property type="protein sequence ID" value="QIK52679.1"/>
    <property type="molecule type" value="Genomic_DNA"/>
</dbReference>
<feature type="domain" description="HTH arsR-type" evidence="4">
    <location>
        <begin position="1"/>
        <end position="95"/>
    </location>
</feature>
<reference evidence="5 6" key="1">
    <citation type="journal article" date="2017" name="Int. J. Syst. Evol. Microbiol.">
        <title>Jeotgalibaca porci sp. nov. and Jeotgalibaca arthritidis sp. nov., isolated from pigs, and emended description of the genus Jeotgalibaca.</title>
        <authorList>
            <person name="Zamora L."/>
            <person name="Perez-Sancho M."/>
            <person name="Dominguez L."/>
            <person name="Fernandez-Garayzabal J.F."/>
            <person name="Vela A.I."/>
        </authorList>
    </citation>
    <scope>NUCLEOTIDE SEQUENCE [LARGE SCALE GENOMIC DNA]</scope>
    <source>
        <strain evidence="5 6">CCUG 69148</strain>
    </source>
</reference>
<gene>
    <name evidence="5" type="ORF">G7058_04855</name>
</gene>
<dbReference type="InterPro" id="IPR036388">
    <property type="entry name" value="WH-like_DNA-bd_sf"/>
</dbReference>
<accession>A0A6G7WKB7</accession>
<dbReference type="PROSITE" id="PS50987">
    <property type="entry name" value="HTH_ARSR_2"/>
    <property type="match status" value="1"/>
</dbReference>
<dbReference type="NCBIfam" id="NF033788">
    <property type="entry name" value="HTH_metalloreg"/>
    <property type="match status" value="1"/>
</dbReference>
<dbReference type="SMART" id="SM00418">
    <property type="entry name" value="HTH_ARSR"/>
    <property type="match status" value="1"/>
</dbReference>
<dbReference type="Gene3D" id="1.10.10.10">
    <property type="entry name" value="Winged helix-like DNA-binding domain superfamily/Winged helix DNA-binding domain"/>
    <property type="match status" value="1"/>
</dbReference>
<evidence type="ECO:0000313" key="6">
    <source>
        <dbReference type="Proteomes" id="UP000501830"/>
    </source>
</evidence>
<dbReference type="Proteomes" id="UP000501830">
    <property type="component" value="Chromosome"/>
</dbReference>